<evidence type="ECO:0000313" key="3">
    <source>
        <dbReference type="Proteomes" id="UP000009192"/>
    </source>
</evidence>
<dbReference type="PANTHER" id="PTHR22667:SF0">
    <property type="entry name" value="AT01380P-RELATED"/>
    <property type="match status" value="1"/>
</dbReference>
<dbReference type="SMART" id="SM00875">
    <property type="entry name" value="BACK"/>
    <property type="match status" value="1"/>
</dbReference>
<dbReference type="Pfam" id="PF15881">
    <property type="entry name" value="DUF4734"/>
    <property type="match status" value="1"/>
</dbReference>
<dbReference type="OrthoDB" id="6350321at2759"/>
<protein>
    <recommendedName>
        <fullName evidence="1">BACK domain-containing protein</fullName>
    </recommendedName>
</protein>
<dbReference type="InParanoid" id="B4KPV5"/>
<keyword evidence="3" id="KW-1185">Reference proteome</keyword>
<dbReference type="SMR" id="B4KPV5"/>
<dbReference type="InterPro" id="IPR011705">
    <property type="entry name" value="BACK"/>
</dbReference>
<sequence>MDKCRPYLAVFSKQGLPKLVTNVKDYTTDLEPELHLMAKAFAEFDSGSIQSKLCPRKCGDGWCTKTCDELTGARLNEELPLSHVKNRLMPLIMKLRRGEDPDTIVMVEFREFACSGALLGAQSLFFSKLRGHPVIDLRRGPMSANTFELVYKWIVQKDFAFKPGDMMRVVRAASFLEMKHLLNYCYGLLEHDLFKEFWAFNLLKKSRNFIELFQINQVLAIRISKAALIMLCSQEFLTLNENQICAICDSSSLAINSETELLYGVLHWLNLDWPARRSSVVKVLKNMRFAYLSPTILCQFTGTLSAGIFSNVINEFRSQPESKQILEDGVFHSTLVITLNGDPRKLKEFPNTKKEMLMPRRWITDARCPYHRSVTRLCPNMRYISYEEFADYSVTLTETGADYEQYFEYPENEDLGETPSNASLISKGSINDLTPSTLSVWSTDSLFYWVRSECSQNFQMEDHEITTIDSGRGVSTSSSATSQADVVVEHLEEKINKYETPELWEEWTDIFNDEDAYNMKELNTIN</sequence>
<accession>B4KPV5</accession>
<dbReference type="Proteomes" id="UP000009192">
    <property type="component" value="Unassembled WGS sequence"/>
</dbReference>
<reference evidence="2 3" key="1">
    <citation type="journal article" date="2007" name="Nature">
        <title>Evolution of genes and genomes on the Drosophila phylogeny.</title>
        <authorList>
            <consortium name="Drosophila 12 Genomes Consortium"/>
            <person name="Clark A.G."/>
            <person name="Eisen M.B."/>
            <person name="Smith D.R."/>
            <person name="Bergman C.M."/>
            <person name="Oliver B."/>
            <person name="Markow T.A."/>
            <person name="Kaufman T.C."/>
            <person name="Kellis M."/>
            <person name="Gelbart W."/>
            <person name="Iyer V.N."/>
            <person name="Pollard D.A."/>
            <person name="Sackton T.B."/>
            <person name="Larracuente A.M."/>
            <person name="Singh N.D."/>
            <person name="Abad J.P."/>
            <person name="Abt D.N."/>
            <person name="Adryan B."/>
            <person name="Aguade M."/>
            <person name="Akashi H."/>
            <person name="Anderson W.W."/>
            <person name="Aquadro C.F."/>
            <person name="Ardell D.H."/>
            <person name="Arguello R."/>
            <person name="Artieri C.G."/>
            <person name="Barbash D.A."/>
            <person name="Barker D."/>
            <person name="Barsanti P."/>
            <person name="Batterham P."/>
            <person name="Batzoglou S."/>
            <person name="Begun D."/>
            <person name="Bhutkar A."/>
            <person name="Blanco E."/>
            <person name="Bosak S.A."/>
            <person name="Bradley R.K."/>
            <person name="Brand A.D."/>
            <person name="Brent M.R."/>
            <person name="Brooks A.N."/>
            <person name="Brown R.H."/>
            <person name="Butlin R.K."/>
            <person name="Caggese C."/>
            <person name="Calvi B.R."/>
            <person name="Bernardo de Carvalho A."/>
            <person name="Caspi A."/>
            <person name="Castrezana S."/>
            <person name="Celniker S.E."/>
            <person name="Chang J.L."/>
            <person name="Chapple C."/>
            <person name="Chatterji S."/>
            <person name="Chinwalla A."/>
            <person name="Civetta A."/>
            <person name="Clifton S.W."/>
            <person name="Comeron J.M."/>
            <person name="Costello J.C."/>
            <person name="Coyne J.A."/>
            <person name="Daub J."/>
            <person name="David R.G."/>
            <person name="Delcher A.L."/>
            <person name="Delehaunty K."/>
            <person name="Do C.B."/>
            <person name="Ebling H."/>
            <person name="Edwards K."/>
            <person name="Eickbush T."/>
            <person name="Evans J.D."/>
            <person name="Filipski A."/>
            <person name="Findeiss S."/>
            <person name="Freyhult E."/>
            <person name="Fulton L."/>
            <person name="Fulton R."/>
            <person name="Garcia A.C."/>
            <person name="Gardiner A."/>
            <person name="Garfield D.A."/>
            <person name="Garvin B.E."/>
            <person name="Gibson G."/>
            <person name="Gilbert D."/>
            <person name="Gnerre S."/>
            <person name="Godfrey J."/>
            <person name="Good R."/>
            <person name="Gotea V."/>
            <person name="Gravely B."/>
            <person name="Greenberg A.J."/>
            <person name="Griffiths-Jones S."/>
            <person name="Gross S."/>
            <person name="Guigo R."/>
            <person name="Gustafson E.A."/>
            <person name="Haerty W."/>
            <person name="Hahn M.W."/>
            <person name="Halligan D.L."/>
            <person name="Halpern A.L."/>
            <person name="Halter G.M."/>
            <person name="Han M.V."/>
            <person name="Heger A."/>
            <person name="Hillier L."/>
            <person name="Hinrichs A.S."/>
            <person name="Holmes I."/>
            <person name="Hoskins R.A."/>
            <person name="Hubisz M.J."/>
            <person name="Hultmark D."/>
            <person name="Huntley M.A."/>
            <person name="Jaffe D.B."/>
            <person name="Jagadeeshan S."/>
            <person name="Jeck W.R."/>
            <person name="Johnson J."/>
            <person name="Jones C.D."/>
            <person name="Jordan W.C."/>
            <person name="Karpen G.H."/>
            <person name="Kataoka E."/>
            <person name="Keightley P.D."/>
            <person name="Kheradpour P."/>
            <person name="Kirkness E.F."/>
            <person name="Koerich L.B."/>
            <person name="Kristiansen K."/>
            <person name="Kudrna D."/>
            <person name="Kulathinal R.J."/>
            <person name="Kumar S."/>
            <person name="Kwok R."/>
            <person name="Lander E."/>
            <person name="Langley C.H."/>
            <person name="Lapoint R."/>
            <person name="Lazzaro B.P."/>
            <person name="Lee S.J."/>
            <person name="Levesque L."/>
            <person name="Li R."/>
            <person name="Lin C.F."/>
            <person name="Lin M.F."/>
            <person name="Lindblad-Toh K."/>
            <person name="Llopart A."/>
            <person name="Long M."/>
            <person name="Low L."/>
            <person name="Lozovsky E."/>
            <person name="Lu J."/>
            <person name="Luo M."/>
            <person name="Machado C.A."/>
            <person name="Makalowski W."/>
            <person name="Marzo M."/>
            <person name="Matsuda M."/>
            <person name="Matzkin L."/>
            <person name="McAllister B."/>
            <person name="McBride C.S."/>
            <person name="McKernan B."/>
            <person name="McKernan K."/>
            <person name="Mendez-Lago M."/>
            <person name="Minx P."/>
            <person name="Mollenhauer M.U."/>
            <person name="Montooth K."/>
            <person name="Mount S.M."/>
            <person name="Mu X."/>
            <person name="Myers E."/>
            <person name="Negre B."/>
            <person name="Newfeld S."/>
            <person name="Nielsen R."/>
            <person name="Noor M.A."/>
            <person name="O'Grady P."/>
            <person name="Pachter L."/>
            <person name="Papaceit M."/>
            <person name="Parisi M.J."/>
            <person name="Parisi M."/>
            <person name="Parts L."/>
            <person name="Pedersen J.S."/>
            <person name="Pesole G."/>
            <person name="Phillippy A.M."/>
            <person name="Ponting C.P."/>
            <person name="Pop M."/>
            <person name="Porcelli D."/>
            <person name="Powell J.R."/>
            <person name="Prohaska S."/>
            <person name="Pruitt K."/>
            <person name="Puig M."/>
            <person name="Quesneville H."/>
            <person name="Ram K.R."/>
            <person name="Rand D."/>
            <person name="Rasmussen M.D."/>
            <person name="Reed L.K."/>
            <person name="Reenan R."/>
            <person name="Reily A."/>
            <person name="Remington K.A."/>
            <person name="Rieger T.T."/>
            <person name="Ritchie M.G."/>
            <person name="Robin C."/>
            <person name="Rogers Y.H."/>
            <person name="Rohde C."/>
            <person name="Rozas J."/>
            <person name="Rubenfield M.J."/>
            <person name="Ruiz A."/>
            <person name="Russo S."/>
            <person name="Salzberg S.L."/>
            <person name="Sanchez-Gracia A."/>
            <person name="Saranga D.J."/>
            <person name="Sato H."/>
            <person name="Schaeffer S.W."/>
            <person name="Schatz M.C."/>
            <person name="Schlenke T."/>
            <person name="Schwartz R."/>
            <person name="Segarra C."/>
            <person name="Singh R.S."/>
            <person name="Sirot L."/>
            <person name="Sirota M."/>
            <person name="Sisneros N.B."/>
            <person name="Smith C.D."/>
            <person name="Smith T.F."/>
            <person name="Spieth J."/>
            <person name="Stage D.E."/>
            <person name="Stark A."/>
            <person name="Stephan W."/>
            <person name="Strausberg R.L."/>
            <person name="Strempel S."/>
            <person name="Sturgill D."/>
            <person name="Sutton G."/>
            <person name="Sutton G.G."/>
            <person name="Tao W."/>
            <person name="Teichmann S."/>
            <person name="Tobari Y.N."/>
            <person name="Tomimura Y."/>
            <person name="Tsolas J.M."/>
            <person name="Valente V.L."/>
            <person name="Venter E."/>
            <person name="Venter J.C."/>
            <person name="Vicario S."/>
            <person name="Vieira F.G."/>
            <person name="Vilella A.J."/>
            <person name="Villasante A."/>
            <person name="Walenz B."/>
            <person name="Wang J."/>
            <person name="Wasserman M."/>
            <person name="Watts T."/>
            <person name="Wilson D."/>
            <person name="Wilson R.K."/>
            <person name="Wing R.A."/>
            <person name="Wolfner M.F."/>
            <person name="Wong A."/>
            <person name="Wong G.K."/>
            <person name="Wu C.I."/>
            <person name="Wu G."/>
            <person name="Yamamoto D."/>
            <person name="Yang H.P."/>
            <person name="Yang S.P."/>
            <person name="Yorke J.A."/>
            <person name="Yoshida K."/>
            <person name="Zdobnov E."/>
            <person name="Zhang P."/>
            <person name="Zhang Y."/>
            <person name="Zimin A.V."/>
            <person name="Baldwin J."/>
            <person name="Abdouelleil A."/>
            <person name="Abdulkadir J."/>
            <person name="Abebe A."/>
            <person name="Abera B."/>
            <person name="Abreu J."/>
            <person name="Acer S.C."/>
            <person name="Aftuck L."/>
            <person name="Alexander A."/>
            <person name="An P."/>
            <person name="Anderson E."/>
            <person name="Anderson S."/>
            <person name="Arachi H."/>
            <person name="Azer M."/>
            <person name="Bachantsang P."/>
            <person name="Barry A."/>
            <person name="Bayul T."/>
            <person name="Berlin A."/>
            <person name="Bessette D."/>
            <person name="Bloom T."/>
            <person name="Blye J."/>
            <person name="Boguslavskiy L."/>
            <person name="Bonnet C."/>
            <person name="Boukhgalter B."/>
            <person name="Bourzgui I."/>
            <person name="Brown A."/>
            <person name="Cahill P."/>
            <person name="Channer S."/>
            <person name="Cheshatsang Y."/>
            <person name="Chuda L."/>
            <person name="Citroen M."/>
            <person name="Collymore A."/>
            <person name="Cooke P."/>
            <person name="Costello M."/>
            <person name="D'Aco K."/>
            <person name="Daza R."/>
            <person name="De Haan G."/>
            <person name="DeGray S."/>
            <person name="DeMaso C."/>
            <person name="Dhargay N."/>
            <person name="Dooley K."/>
            <person name="Dooley E."/>
            <person name="Doricent M."/>
            <person name="Dorje P."/>
            <person name="Dorjee K."/>
            <person name="Dupes A."/>
            <person name="Elong R."/>
            <person name="Falk J."/>
            <person name="Farina A."/>
            <person name="Faro S."/>
            <person name="Ferguson D."/>
            <person name="Fisher S."/>
            <person name="Foley C.D."/>
            <person name="Franke A."/>
            <person name="Friedrich D."/>
            <person name="Gadbois L."/>
            <person name="Gearin G."/>
            <person name="Gearin C.R."/>
            <person name="Giannoukos G."/>
            <person name="Goode T."/>
            <person name="Graham J."/>
            <person name="Grandbois E."/>
            <person name="Grewal S."/>
            <person name="Gyaltsen K."/>
            <person name="Hafez N."/>
            <person name="Hagos B."/>
            <person name="Hall J."/>
            <person name="Henson C."/>
            <person name="Hollinger A."/>
            <person name="Honan T."/>
            <person name="Huard M.D."/>
            <person name="Hughes L."/>
            <person name="Hurhula B."/>
            <person name="Husby M.E."/>
            <person name="Kamat A."/>
            <person name="Kanga B."/>
            <person name="Kashin S."/>
            <person name="Khazanovich D."/>
            <person name="Kisner P."/>
            <person name="Lance K."/>
            <person name="Lara M."/>
            <person name="Lee W."/>
            <person name="Lennon N."/>
            <person name="Letendre F."/>
            <person name="LeVine R."/>
            <person name="Lipovsky A."/>
            <person name="Liu X."/>
            <person name="Liu J."/>
            <person name="Liu S."/>
            <person name="Lokyitsang T."/>
            <person name="Lokyitsang Y."/>
            <person name="Lubonja R."/>
            <person name="Lui A."/>
            <person name="MacDonald P."/>
            <person name="Magnisalis V."/>
            <person name="Maru K."/>
            <person name="Matthews C."/>
            <person name="McCusker W."/>
            <person name="McDonough S."/>
            <person name="Mehta T."/>
            <person name="Meldrim J."/>
            <person name="Meneus L."/>
            <person name="Mihai O."/>
            <person name="Mihalev A."/>
            <person name="Mihova T."/>
            <person name="Mittelman R."/>
            <person name="Mlenga V."/>
            <person name="Montmayeur A."/>
            <person name="Mulrain L."/>
            <person name="Navidi A."/>
            <person name="Naylor J."/>
            <person name="Negash T."/>
            <person name="Nguyen T."/>
            <person name="Nguyen N."/>
            <person name="Nicol R."/>
            <person name="Norbu C."/>
            <person name="Norbu N."/>
            <person name="Novod N."/>
            <person name="O'Neill B."/>
            <person name="Osman S."/>
            <person name="Markiewicz E."/>
            <person name="Oyono O.L."/>
            <person name="Patti C."/>
            <person name="Phunkhang P."/>
            <person name="Pierre F."/>
            <person name="Priest M."/>
            <person name="Raghuraman S."/>
            <person name="Rege F."/>
            <person name="Reyes R."/>
            <person name="Rise C."/>
            <person name="Rogov P."/>
            <person name="Ross K."/>
            <person name="Ryan E."/>
            <person name="Settipalli S."/>
            <person name="Shea T."/>
            <person name="Sherpa N."/>
            <person name="Shi L."/>
            <person name="Shih D."/>
            <person name="Sparrow T."/>
            <person name="Spaulding J."/>
            <person name="Stalker J."/>
            <person name="Stange-Thomann N."/>
            <person name="Stavropoulos S."/>
            <person name="Stone C."/>
            <person name="Strader C."/>
            <person name="Tesfaye S."/>
            <person name="Thomson T."/>
            <person name="Thoulutsang Y."/>
            <person name="Thoulutsang D."/>
            <person name="Topham K."/>
            <person name="Topping I."/>
            <person name="Tsamla T."/>
            <person name="Vassiliev H."/>
            <person name="Vo A."/>
            <person name="Wangchuk T."/>
            <person name="Wangdi T."/>
            <person name="Weiand M."/>
            <person name="Wilkinson J."/>
            <person name="Wilson A."/>
            <person name="Yadav S."/>
            <person name="Young G."/>
            <person name="Yu Q."/>
            <person name="Zembek L."/>
            <person name="Zhong D."/>
            <person name="Zimmer A."/>
            <person name="Zwirko Z."/>
            <person name="Jaffe D.B."/>
            <person name="Alvarez P."/>
            <person name="Brockman W."/>
            <person name="Butler J."/>
            <person name="Chin C."/>
            <person name="Gnerre S."/>
            <person name="Grabherr M."/>
            <person name="Kleber M."/>
            <person name="Mauceli E."/>
            <person name="MacCallum I."/>
        </authorList>
    </citation>
    <scope>NUCLEOTIDE SEQUENCE [LARGE SCALE GENOMIC DNA]</scope>
    <source>
        <strain evidence="3">Tucson 15081-1352.22</strain>
    </source>
</reference>
<dbReference type="SUPFAM" id="SSF54695">
    <property type="entry name" value="POZ domain"/>
    <property type="match status" value="1"/>
</dbReference>
<dbReference type="Pfam" id="PF07707">
    <property type="entry name" value="BACK"/>
    <property type="match status" value="1"/>
</dbReference>
<dbReference type="AlphaFoldDB" id="B4KPV5"/>
<proteinExistence type="predicted"/>
<evidence type="ECO:0000259" key="1">
    <source>
        <dbReference type="SMART" id="SM00875"/>
    </source>
</evidence>
<evidence type="ECO:0000313" key="2">
    <source>
        <dbReference type="EMBL" id="EDW10232.2"/>
    </source>
</evidence>
<gene>
    <name evidence="2" type="primary">Dmoj\GI20967</name>
    <name evidence="2" type="ORF">Dmoj_GI20967</name>
</gene>
<dbReference type="InterPro" id="IPR011333">
    <property type="entry name" value="SKP1/BTB/POZ_sf"/>
</dbReference>
<organism evidence="2 3">
    <name type="scientific">Drosophila mojavensis</name>
    <name type="common">Fruit fly</name>
    <dbReference type="NCBI Taxonomy" id="7230"/>
    <lineage>
        <taxon>Eukaryota</taxon>
        <taxon>Metazoa</taxon>
        <taxon>Ecdysozoa</taxon>
        <taxon>Arthropoda</taxon>
        <taxon>Hexapoda</taxon>
        <taxon>Insecta</taxon>
        <taxon>Pterygota</taxon>
        <taxon>Neoptera</taxon>
        <taxon>Endopterygota</taxon>
        <taxon>Diptera</taxon>
        <taxon>Brachycera</taxon>
        <taxon>Muscomorpha</taxon>
        <taxon>Ephydroidea</taxon>
        <taxon>Drosophilidae</taxon>
        <taxon>Drosophila</taxon>
    </lineage>
</organism>
<dbReference type="HOGENOM" id="CLU_642936_0_0_1"/>
<name>B4KPV5_DROMO</name>
<dbReference type="Gene3D" id="3.30.710.10">
    <property type="entry name" value="Potassium Channel Kv1.1, Chain A"/>
    <property type="match status" value="1"/>
</dbReference>
<dbReference type="KEGG" id="dmo:Dmoj_GI20967"/>
<dbReference type="PANTHER" id="PTHR22667">
    <property type="entry name" value="AT01380P-RELATED"/>
    <property type="match status" value="1"/>
</dbReference>
<dbReference type="EMBL" id="CH933808">
    <property type="protein sequence ID" value="EDW10232.2"/>
    <property type="molecule type" value="Genomic_DNA"/>
</dbReference>
<dbReference type="InterPro" id="IPR031750">
    <property type="entry name" value="DUF4734"/>
</dbReference>
<feature type="domain" description="BACK" evidence="1">
    <location>
        <begin position="209"/>
        <end position="301"/>
    </location>
</feature>
<dbReference type="Gene3D" id="1.25.40.420">
    <property type="match status" value="1"/>
</dbReference>